<reference evidence="4" key="1">
    <citation type="submission" date="2016-05" db="EMBL/GenBank/DDBJ databases">
        <authorList>
            <person name="Cock P.J.A."/>
            <person name="Cock P.J.A."/>
        </authorList>
    </citation>
    <scope>NUCLEOTIDE SEQUENCE</scope>
    <source>
        <strain evidence="4">PWN146_assembly</strain>
    </source>
</reference>
<dbReference type="EMBL" id="LT575490">
    <property type="protein sequence ID" value="SAY44518.1"/>
    <property type="molecule type" value="Genomic_DNA"/>
</dbReference>
<feature type="compositionally biased region" description="Basic and acidic residues" evidence="1">
    <location>
        <begin position="187"/>
        <end position="224"/>
    </location>
</feature>
<sequence>MSDIQARILDKLKKLLALSKSDNPHEAALALQRAQKLMGVYGISQSELELADFGEEISEFWPVGGQRPPAYMMGLLGIIRTAFGVESIILSGLKTRITFCGPQTRAALAAYTFEVLARQLIRARRAYLSTQNKRLKTTTKTSRGDKFAEGWIIAVLNEVEKLAMTAREEELTRLWLTKRYGATESVNGREARNARGTLEARRDGYREGSKVRLHQPVDGHEQAKLGEVGS</sequence>
<protein>
    <submittedName>
        <fullName evidence="4">Uncharacterized protein</fullName>
    </submittedName>
</protein>
<feature type="region of interest" description="Disordered" evidence="1">
    <location>
        <begin position="187"/>
        <end position="230"/>
    </location>
</feature>
<evidence type="ECO:0000259" key="2">
    <source>
        <dbReference type="Pfam" id="PF10979"/>
    </source>
</evidence>
<evidence type="ECO:0000313" key="4">
    <source>
        <dbReference type="EMBL" id="SAY44518.1"/>
    </source>
</evidence>
<evidence type="ECO:0000256" key="1">
    <source>
        <dbReference type="SAM" id="MobiDB-lite"/>
    </source>
</evidence>
<evidence type="ECO:0000259" key="3">
    <source>
        <dbReference type="Pfam" id="PF23771"/>
    </source>
</evidence>
<feature type="domain" description="DUF2786" evidence="2">
    <location>
        <begin position="7"/>
        <end position="45"/>
    </location>
</feature>
<dbReference type="InterPro" id="IPR055592">
    <property type="entry name" value="DUF7168"/>
</dbReference>
<name>A0A1C3HHM2_SERMA</name>
<dbReference type="InterPro" id="IPR024498">
    <property type="entry name" value="DUF2786"/>
</dbReference>
<dbReference type="PIRSF" id="PIRSF028111">
    <property type="entry name" value="UCP028111"/>
    <property type="match status" value="1"/>
</dbReference>
<gene>
    <name evidence="4" type="ORF">PWN146_03228</name>
</gene>
<accession>A0A1C3HHM2</accession>
<dbReference type="InterPro" id="IPR016868">
    <property type="entry name" value="Phage_B3_Orf5"/>
</dbReference>
<dbReference type="Pfam" id="PF10979">
    <property type="entry name" value="DUF2786"/>
    <property type="match status" value="1"/>
</dbReference>
<dbReference type="Pfam" id="PF23771">
    <property type="entry name" value="DUF7168"/>
    <property type="match status" value="1"/>
</dbReference>
<organism evidence="4">
    <name type="scientific">Serratia marcescens</name>
    <dbReference type="NCBI Taxonomy" id="615"/>
    <lineage>
        <taxon>Bacteria</taxon>
        <taxon>Pseudomonadati</taxon>
        <taxon>Pseudomonadota</taxon>
        <taxon>Gammaproteobacteria</taxon>
        <taxon>Enterobacterales</taxon>
        <taxon>Yersiniaceae</taxon>
        <taxon>Serratia</taxon>
    </lineage>
</organism>
<dbReference type="AlphaFoldDB" id="A0A1C3HHM2"/>
<feature type="domain" description="DUF7168" evidence="3">
    <location>
        <begin position="57"/>
        <end position="190"/>
    </location>
</feature>
<proteinExistence type="predicted"/>